<dbReference type="AlphaFoldDB" id="A0A6C2TZD5"/>
<accession>A0A6C2TZD5</accession>
<keyword evidence="4" id="KW-1185">Reference proteome</keyword>
<organism evidence="3 4">
    <name type="scientific">Pontiella desulfatans</name>
    <dbReference type="NCBI Taxonomy" id="2750659"/>
    <lineage>
        <taxon>Bacteria</taxon>
        <taxon>Pseudomonadati</taxon>
        <taxon>Kiritimatiellota</taxon>
        <taxon>Kiritimatiellia</taxon>
        <taxon>Kiritimatiellales</taxon>
        <taxon>Pontiellaceae</taxon>
        <taxon>Pontiella</taxon>
    </lineage>
</organism>
<feature type="chain" id="PRO_5025357457" description="AB hydrolase-1 domain-containing protein" evidence="1">
    <location>
        <begin position="19"/>
        <end position="244"/>
    </location>
</feature>
<dbReference type="InterPro" id="IPR029058">
    <property type="entry name" value="AB_hydrolase_fold"/>
</dbReference>
<dbReference type="Proteomes" id="UP000366872">
    <property type="component" value="Unassembled WGS sequence"/>
</dbReference>
<proteinExistence type="predicted"/>
<dbReference type="Gene3D" id="3.40.50.1820">
    <property type="entry name" value="alpha/beta hydrolase"/>
    <property type="match status" value="1"/>
</dbReference>
<dbReference type="InterPro" id="IPR000073">
    <property type="entry name" value="AB_hydrolase_1"/>
</dbReference>
<dbReference type="SUPFAM" id="SSF53474">
    <property type="entry name" value="alpha/beta-Hydrolases"/>
    <property type="match status" value="1"/>
</dbReference>
<dbReference type="PANTHER" id="PTHR37946">
    <property type="entry name" value="SLL1969 PROTEIN"/>
    <property type="match status" value="1"/>
</dbReference>
<name>A0A6C2TZD5_PONDE</name>
<evidence type="ECO:0000259" key="2">
    <source>
        <dbReference type="Pfam" id="PF12697"/>
    </source>
</evidence>
<evidence type="ECO:0000313" key="4">
    <source>
        <dbReference type="Proteomes" id="UP000366872"/>
    </source>
</evidence>
<dbReference type="PANTHER" id="PTHR37946:SF1">
    <property type="entry name" value="SLL1969 PROTEIN"/>
    <property type="match status" value="1"/>
</dbReference>
<dbReference type="EMBL" id="CAAHFG010000001">
    <property type="protein sequence ID" value="VGO12977.1"/>
    <property type="molecule type" value="Genomic_DNA"/>
</dbReference>
<sequence length="244" mass="26725">MKNAIAILLISLACLAVALRPTHTCASVREGETVVLLHGLVRSSRAMAKLERELVAEGYTVINHDYPSTSASIEVLTNDIFTALAPRISKAQTVHFVTHSMGGIILREHLEHHDLPNLGRVVMLAPPSRGSEVPDKLGRLKPFRWINGPAGNQLGTGANSHPLRLKEPKFELGIIAGDRSINPILSLLIPGPDDGKVSLARVKPQTFTDYTQLHATHPCIGRNRKAIEQTKYFLEHGHFKGDRA</sequence>
<protein>
    <recommendedName>
        <fullName evidence="2">AB hydrolase-1 domain-containing protein</fullName>
    </recommendedName>
</protein>
<reference evidence="3 4" key="1">
    <citation type="submission" date="2019-04" db="EMBL/GenBank/DDBJ databases">
        <authorList>
            <person name="Van Vliet M D."/>
        </authorList>
    </citation>
    <scope>NUCLEOTIDE SEQUENCE [LARGE SCALE GENOMIC DNA]</scope>
    <source>
        <strain evidence="3 4">F1</strain>
    </source>
</reference>
<gene>
    <name evidence="3" type="ORF">PDESU_01531</name>
</gene>
<evidence type="ECO:0000256" key="1">
    <source>
        <dbReference type="SAM" id="SignalP"/>
    </source>
</evidence>
<dbReference type="RefSeq" id="WP_168442062.1">
    <property type="nucleotide sequence ID" value="NZ_CAAHFG010000001.1"/>
</dbReference>
<feature type="domain" description="AB hydrolase-1" evidence="2">
    <location>
        <begin position="34"/>
        <end position="143"/>
    </location>
</feature>
<evidence type="ECO:0000313" key="3">
    <source>
        <dbReference type="EMBL" id="VGO12977.1"/>
    </source>
</evidence>
<feature type="signal peptide" evidence="1">
    <location>
        <begin position="1"/>
        <end position="18"/>
    </location>
</feature>
<dbReference type="Pfam" id="PF12697">
    <property type="entry name" value="Abhydrolase_6"/>
    <property type="match status" value="1"/>
</dbReference>
<keyword evidence="1" id="KW-0732">Signal</keyword>